<keyword evidence="4 6" id="KW-0472">Membrane</keyword>
<evidence type="ECO:0000256" key="3">
    <source>
        <dbReference type="ARBA" id="ARBA00022989"/>
    </source>
</evidence>
<feature type="domain" description="Lipopolysaccharide assembly protein A" evidence="7">
    <location>
        <begin position="29"/>
        <end position="77"/>
    </location>
</feature>
<dbReference type="EMBL" id="JADBEF010000001">
    <property type="protein sequence ID" value="MBE1561942.1"/>
    <property type="molecule type" value="Genomic_DNA"/>
</dbReference>
<protein>
    <submittedName>
        <fullName evidence="8">Integral membrane protein</fullName>
    </submittedName>
</protein>
<feature type="transmembrane region" description="Helical" evidence="6">
    <location>
        <begin position="7"/>
        <end position="28"/>
    </location>
</feature>
<dbReference type="RefSeq" id="WP_192776778.1">
    <property type="nucleotide sequence ID" value="NZ_BAAASY010000030.1"/>
</dbReference>
<evidence type="ECO:0000256" key="6">
    <source>
        <dbReference type="SAM" id="Phobius"/>
    </source>
</evidence>
<dbReference type="Proteomes" id="UP000661607">
    <property type="component" value="Unassembled WGS sequence"/>
</dbReference>
<sequence>MRRTRIGGWWVALIAGAIVLLLLLVFVLQNGQLVQISFLGWQGVLPLGVALLLAAIGGIMAVAIPGTGRILQLRQAAHHRAAQTPAAPRRLAPPKETVNPPTRSAADEDPRTP</sequence>
<keyword evidence="1" id="KW-1003">Cell membrane</keyword>
<comment type="caution">
    <text evidence="8">The sequence shown here is derived from an EMBL/GenBank/DDBJ whole genome shotgun (WGS) entry which is preliminary data.</text>
</comment>
<name>A0ABR9KK73_9ACTN</name>
<evidence type="ECO:0000256" key="4">
    <source>
        <dbReference type="ARBA" id="ARBA00023136"/>
    </source>
</evidence>
<keyword evidence="2 6" id="KW-0812">Transmembrane</keyword>
<proteinExistence type="predicted"/>
<evidence type="ECO:0000259" key="7">
    <source>
        <dbReference type="Pfam" id="PF06305"/>
    </source>
</evidence>
<evidence type="ECO:0000256" key="5">
    <source>
        <dbReference type="SAM" id="MobiDB-lite"/>
    </source>
</evidence>
<evidence type="ECO:0000256" key="1">
    <source>
        <dbReference type="ARBA" id="ARBA00022475"/>
    </source>
</evidence>
<reference evidence="8 9" key="1">
    <citation type="submission" date="2020-10" db="EMBL/GenBank/DDBJ databases">
        <title>Sequencing the genomes of 1000 actinobacteria strains.</title>
        <authorList>
            <person name="Klenk H.-P."/>
        </authorList>
    </citation>
    <scope>NUCLEOTIDE SEQUENCE [LARGE SCALE GENOMIC DNA]</scope>
    <source>
        <strain evidence="8 9">DSM 43748</strain>
    </source>
</reference>
<dbReference type="Pfam" id="PF06305">
    <property type="entry name" value="LapA_dom"/>
    <property type="match status" value="1"/>
</dbReference>
<evidence type="ECO:0000313" key="9">
    <source>
        <dbReference type="Proteomes" id="UP000661607"/>
    </source>
</evidence>
<dbReference type="InterPro" id="IPR010445">
    <property type="entry name" value="LapA_dom"/>
</dbReference>
<organism evidence="8 9">
    <name type="scientific">Nonomuraea africana</name>
    <dbReference type="NCBI Taxonomy" id="46171"/>
    <lineage>
        <taxon>Bacteria</taxon>
        <taxon>Bacillati</taxon>
        <taxon>Actinomycetota</taxon>
        <taxon>Actinomycetes</taxon>
        <taxon>Streptosporangiales</taxon>
        <taxon>Streptosporangiaceae</taxon>
        <taxon>Nonomuraea</taxon>
    </lineage>
</organism>
<gene>
    <name evidence="8" type="ORF">H4W81_004721</name>
</gene>
<keyword evidence="3 6" id="KW-1133">Transmembrane helix</keyword>
<keyword evidence="9" id="KW-1185">Reference proteome</keyword>
<feature type="region of interest" description="Disordered" evidence="5">
    <location>
        <begin position="79"/>
        <end position="113"/>
    </location>
</feature>
<feature type="transmembrane region" description="Helical" evidence="6">
    <location>
        <begin position="40"/>
        <end position="64"/>
    </location>
</feature>
<evidence type="ECO:0000313" key="8">
    <source>
        <dbReference type="EMBL" id="MBE1561942.1"/>
    </source>
</evidence>
<evidence type="ECO:0000256" key="2">
    <source>
        <dbReference type="ARBA" id="ARBA00022692"/>
    </source>
</evidence>
<accession>A0ABR9KK73</accession>